<evidence type="ECO:0000313" key="1">
    <source>
        <dbReference type="EMBL" id="MCP2368378.1"/>
    </source>
</evidence>
<dbReference type="SUPFAM" id="SSF69318">
    <property type="entry name" value="Integrin alpha N-terminal domain"/>
    <property type="match status" value="1"/>
</dbReference>
<name>A0ABT1KN97_9MICO</name>
<proteinExistence type="predicted"/>
<protein>
    <recommendedName>
        <fullName evidence="3">Repeat domain-containing protein</fullName>
    </recommendedName>
</protein>
<dbReference type="InterPro" id="IPR028994">
    <property type="entry name" value="Integrin_alpha_N"/>
</dbReference>
<gene>
    <name evidence="1" type="ORF">BCL57_002551</name>
</gene>
<comment type="caution">
    <text evidence="1">The sequence shown here is derived from an EMBL/GenBank/DDBJ whole genome shotgun (WGS) entry which is preliminary data.</text>
</comment>
<dbReference type="RefSeq" id="WP_133988566.1">
    <property type="nucleotide sequence ID" value="NZ_BMDN01000004.1"/>
</dbReference>
<organism evidence="1 2">
    <name type="scientific">Agromyces flavus</name>
    <dbReference type="NCBI Taxonomy" id="589382"/>
    <lineage>
        <taxon>Bacteria</taxon>
        <taxon>Bacillati</taxon>
        <taxon>Actinomycetota</taxon>
        <taxon>Actinomycetes</taxon>
        <taxon>Micrococcales</taxon>
        <taxon>Microbacteriaceae</taxon>
        <taxon>Agromyces</taxon>
    </lineage>
</organism>
<dbReference type="Proteomes" id="UP000893823">
    <property type="component" value="Unassembled WGS sequence"/>
</dbReference>
<accession>A0ABT1KN97</accession>
<reference evidence="1" key="1">
    <citation type="submission" date="2022-06" db="EMBL/GenBank/DDBJ databases">
        <title>Genomic Encyclopedia of Type Strains, Phase III (KMG-III): the genomes of soil and plant-associated and newly described type strains.</title>
        <authorList>
            <person name="Whitman W."/>
        </authorList>
    </citation>
    <scope>NUCLEOTIDE SEQUENCE</scope>
    <source>
        <strain evidence="1">CPCC 202695</strain>
    </source>
</reference>
<evidence type="ECO:0008006" key="3">
    <source>
        <dbReference type="Google" id="ProtNLM"/>
    </source>
</evidence>
<dbReference type="EMBL" id="SODL02000004">
    <property type="protein sequence ID" value="MCP2368378.1"/>
    <property type="molecule type" value="Genomic_DNA"/>
</dbReference>
<evidence type="ECO:0000313" key="2">
    <source>
        <dbReference type="Proteomes" id="UP000893823"/>
    </source>
</evidence>
<keyword evidence="2" id="KW-1185">Reference proteome</keyword>
<sequence>MQASCCPLGEERAMAGDLDVMELAVLDDFPGLRSGADPTPPIHQYGRVRISAVPEGTELPEDALAPDAVPSDLTETERLGLAALELRGSEDFRAAKQNRPRQGEEWDMGGGCTDIVPMGLEEADARASAFAAAPTSSYLEGTVAVGIVIVQGPTAALRFSDAEVLKVVAEVQNGLGYFATNNPIAGITFAYDIQNVTLATPADPADPDLEGLWRNPAMGAIGYSADWNGVVTYVEDLRTRFGTRWTYCGFFTKYPLGHFAYASIGGPRVVMDYNNDGWGPDNIDRVFAHETGHIFGCPDEYAVSGCNCGGSWGRYGTVNGNCENCSAGGGVACLMKGNTFTLCGYTPAHLGWSPQLLVRNYGATAGGWQVGRHPRLLADTTADGRADIVGFGDAGVYVSRAQSDGRFEVPHLAVNDFGYVAGGWRVERHPRFLADTTGDGRADIVGFGDAGVYVSRAQPDGTFDALRRVVDNFAYVAGGWRVESHPRFLADTTGDGRADIVGFGNAGVYVSRAQANGGYDALRLVVADFGYDAGGWRVDRHPRFLADTTGDGRADIVGFGDAGVYICRAQSDGSYEALRRVVDDFGYVAGGWRVERHPRFVVDLTGDGRADILGFGDAGVYVSLARADGSYGPMTLALADFGYVGGGWRVERHPRFLADTTGDGLPDIVGFGDAGVYVSRNLGGGAFESAGLVDVHFGYANTAGGWRVERHPRFMADVTGGGRADIVGFGEAGVYVARA</sequence>
<dbReference type="SUPFAM" id="SSF55486">
    <property type="entry name" value="Metalloproteases ('zincins'), catalytic domain"/>
    <property type="match status" value="1"/>
</dbReference>